<sequence>MAVRFILTDYVSQLLAYTVYDKLDDGTYAGRIPQCRGVVAFGATLRECEDKLHSTLGDWILIGLKLGHPLPVIAKINLNKDLAYEPVEAL</sequence>
<proteinExistence type="predicted"/>
<dbReference type="InterPro" id="IPR035069">
    <property type="entry name" value="TTHA1013/TTHA0281-like"/>
</dbReference>
<evidence type="ECO:0000313" key="2">
    <source>
        <dbReference type="EMBL" id="QNO50302.1"/>
    </source>
</evidence>
<evidence type="ECO:0008006" key="3">
    <source>
        <dbReference type="Google" id="ProtNLM"/>
    </source>
</evidence>
<name>A0A7G9Y7R4_9EURY</name>
<dbReference type="SUPFAM" id="SSF143100">
    <property type="entry name" value="TTHA1013/TTHA0281-like"/>
    <property type="match status" value="1"/>
</dbReference>
<protein>
    <recommendedName>
        <fullName evidence="3">HicB-like antitoxin of toxin-antitoxin system domain-containing protein</fullName>
    </recommendedName>
</protein>
<evidence type="ECO:0000313" key="1">
    <source>
        <dbReference type="EMBL" id="QNO44048.1"/>
    </source>
</evidence>
<gene>
    <name evidence="2" type="ORF">AHGKLJGF_00037</name>
    <name evidence="1" type="ORF">FKOJFBEA_00006</name>
</gene>
<dbReference type="Pfam" id="PF21748">
    <property type="entry name" value="UPF0150"/>
    <property type="match status" value="1"/>
</dbReference>
<reference evidence="1" key="1">
    <citation type="submission" date="2020-06" db="EMBL/GenBank/DDBJ databases">
        <title>Unique genomic features of the anaerobic methanotrophic archaea.</title>
        <authorList>
            <person name="Chadwick G.L."/>
            <person name="Skennerton C.T."/>
            <person name="Laso-Perez R."/>
            <person name="Leu A.O."/>
            <person name="Speth D.R."/>
            <person name="Yu H."/>
            <person name="Morgan-Lang C."/>
            <person name="Hatzenpichler R."/>
            <person name="Goudeau D."/>
            <person name="Malmstrom R."/>
            <person name="Brazelton W.J."/>
            <person name="Woyke T."/>
            <person name="Hallam S.J."/>
            <person name="Tyson G.W."/>
            <person name="Wegener G."/>
            <person name="Boetius A."/>
            <person name="Orphan V."/>
        </authorList>
    </citation>
    <scope>NUCLEOTIDE SEQUENCE</scope>
</reference>
<dbReference type="EMBL" id="MT631418">
    <property type="protein sequence ID" value="QNO50302.1"/>
    <property type="molecule type" value="Genomic_DNA"/>
</dbReference>
<organism evidence="1">
    <name type="scientific">Candidatus Methanogaster sp. ANME-2c ERB4</name>
    <dbReference type="NCBI Taxonomy" id="2759911"/>
    <lineage>
        <taxon>Archaea</taxon>
        <taxon>Methanobacteriati</taxon>
        <taxon>Methanobacteriota</taxon>
        <taxon>Stenosarchaea group</taxon>
        <taxon>Methanomicrobia</taxon>
        <taxon>Methanosarcinales</taxon>
        <taxon>ANME-2 cluster</taxon>
        <taxon>Candidatus Methanogasteraceae</taxon>
        <taxon>Candidatus Methanogaster</taxon>
    </lineage>
</organism>
<accession>A0A7G9Y7R4</accession>
<dbReference type="AlphaFoldDB" id="A0A7G9Y7R4"/>
<dbReference type="InterPro" id="IPR049389">
    <property type="entry name" value="TTHA0281-like"/>
</dbReference>
<dbReference type="Gene3D" id="3.30.160.250">
    <property type="match status" value="1"/>
</dbReference>
<dbReference type="EMBL" id="MT630894">
    <property type="protein sequence ID" value="QNO44048.1"/>
    <property type="molecule type" value="Genomic_DNA"/>
</dbReference>